<feature type="region of interest" description="Disordered" evidence="1">
    <location>
        <begin position="189"/>
        <end position="216"/>
    </location>
</feature>
<dbReference type="Pfam" id="PF08241">
    <property type="entry name" value="Methyltransf_11"/>
    <property type="match status" value="1"/>
</dbReference>
<evidence type="ECO:0000256" key="1">
    <source>
        <dbReference type="SAM" id="MobiDB-lite"/>
    </source>
</evidence>
<dbReference type="PANTHER" id="PTHR43591:SF24">
    <property type="entry name" value="2-METHOXY-6-POLYPRENYL-1,4-BENZOQUINOL METHYLASE, MITOCHONDRIAL"/>
    <property type="match status" value="1"/>
</dbReference>
<feature type="region of interest" description="Disordered" evidence="1">
    <location>
        <begin position="282"/>
        <end position="302"/>
    </location>
</feature>
<dbReference type="Gene3D" id="3.40.50.150">
    <property type="entry name" value="Vaccinia Virus protein VP39"/>
    <property type="match status" value="1"/>
</dbReference>
<evidence type="ECO:0000259" key="2">
    <source>
        <dbReference type="Pfam" id="PF08241"/>
    </source>
</evidence>
<dbReference type="EMBL" id="CADCWE010000012">
    <property type="protein sequence ID" value="CAA9520952.1"/>
    <property type="molecule type" value="Genomic_DNA"/>
</dbReference>
<dbReference type="InterPro" id="IPR029063">
    <property type="entry name" value="SAM-dependent_MTases_sf"/>
</dbReference>
<proteinExistence type="predicted"/>
<accession>A0A6J4TF23</accession>
<dbReference type="GO" id="GO:0032259">
    <property type="term" value="P:methylation"/>
    <property type="evidence" value="ECO:0007669"/>
    <property type="project" value="UniProtKB-KW"/>
</dbReference>
<gene>
    <name evidence="3" type="ORF">AVDCRST_MAG73-169</name>
</gene>
<dbReference type="AlphaFoldDB" id="A0A6J4TF23"/>
<dbReference type="PANTHER" id="PTHR43591">
    <property type="entry name" value="METHYLTRANSFERASE"/>
    <property type="match status" value="1"/>
</dbReference>
<dbReference type="CDD" id="cd02440">
    <property type="entry name" value="AdoMet_MTases"/>
    <property type="match status" value="1"/>
</dbReference>
<feature type="domain" description="Methyltransferase type 11" evidence="2">
    <location>
        <begin position="71"/>
        <end position="164"/>
    </location>
</feature>
<dbReference type="GO" id="GO:0008757">
    <property type="term" value="F:S-adenosylmethionine-dependent methyltransferase activity"/>
    <property type="evidence" value="ECO:0007669"/>
    <property type="project" value="InterPro"/>
</dbReference>
<keyword evidence="3" id="KW-0808">Transferase</keyword>
<dbReference type="SUPFAM" id="SSF53335">
    <property type="entry name" value="S-adenosyl-L-methionine-dependent methyltransferases"/>
    <property type="match status" value="1"/>
</dbReference>
<keyword evidence="3" id="KW-0489">Methyltransferase</keyword>
<organism evidence="3">
    <name type="scientific">uncultured Thermomicrobiales bacterium</name>
    <dbReference type="NCBI Taxonomy" id="1645740"/>
    <lineage>
        <taxon>Bacteria</taxon>
        <taxon>Pseudomonadati</taxon>
        <taxon>Thermomicrobiota</taxon>
        <taxon>Thermomicrobia</taxon>
        <taxon>Thermomicrobiales</taxon>
        <taxon>environmental samples</taxon>
    </lineage>
</organism>
<reference evidence="3" key="1">
    <citation type="submission" date="2020-02" db="EMBL/GenBank/DDBJ databases">
        <authorList>
            <person name="Meier V. D."/>
        </authorList>
    </citation>
    <scope>NUCLEOTIDE SEQUENCE</scope>
    <source>
        <strain evidence="3">AVDCRST_MAG73</strain>
    </source>
</reference>
<sequence length="302" mass="32022">MSKILTAPANHAAQTIEETPIASPAPDLAAIKRKQQQTWATGDYAVVGSTLVVMAEQLCEAVDPRAGQRILDVATGHGNAALAAARRFCEVTAIDYVPALLERGRQRAAAEGLEVAFAEGDAENIPFPDASFDIVFSTLGAMFAPDQEKAAAELLRVCRPGGKVGLANWTPDGFIGEMFRVTGRHVPPPARPQAAGAVGHRGAAPGPLRRRGRRDASGAAQLRLPLPLVRPLAGGLPDLLRPGAQGLWGARRGRADGLRRRTPLPGCAVQSVCRRHDRRAERLPAGRGRPGLRRCTHLASSP</sequence>
<evidence type="ECO:0000313" key="3">
    <source>
        <dbReference type="EMBL" id="CAA9520952.1"/>
    </source>
</evidence>
<dbReference type="InterPro" id="IPR013216">
    <property type="entry name" value="Methyltransf_11"/>
</dbReference>
<name>A0A6J4TF23_9BACT</name>
<protein>
    <submittedName>
        <fullName evidence="3">Methyltransferase type 11</fullName>
    </submittedName>
</protein>